<evidence type="ECO:0000313" key="4">
    <source>
        <dbReference type="Proteomes" id="UP000824120"/>
    </source>
</evidence>
<dbReference type="InterPro" id="IPR038765">
    <property type="entry name" value="Papain-like_cys_pep_sf"/>
</dbReference>
<dbReference type="Gene3D" id="3.90.70.10">
    <property type="entry name" value="Cysteine proteinases"/>
    <property type="match status" value="1"/>
</dbReference>
<reference evidence="3 4" key="1">
    <citation type="submission" date="2020-09" db="EMBL/GenBank/DDBJ databases">
        <title>De no assembly of potato wild relative species, Solanum commersonii.</title>
        <authorList>
            <person name="Cho K."/>
        </authorList>
    </citation>
    <scope>NUCLEOTIDE SEQUENCE [LARGE SCALE GENOMIC DNA]</scope>
    <source>
        <strain evidence="3">LZ3.2</strain>
        <tissue evidence="3">Leaf</tissue>
    </source>
</reference>
<proteinExistence type="predicted"/>
<dbReference type="PANTHER" id="PTHR24006:SF747">
    <property type="entry name" value="UBIQUITIN CARBOXYL-TERMINAL HYDROLASE 20"/>
    <property type="match status" value="1"/>
</dbReference>
<name>A0A9J5XTU1_SOLCO</name>
<evidence type="ECO:0000256" key="1">
    <source>
        <dbReference type="SAM" id="MobiDB-lite"/>
    </source>
</evidence>
<dbReference type="PROSITE" id="PS50235">
    <property type="entry name" value="USP_3"/>
    <property type="match status" value="1"/>
</dbReference>
<organism evidence="3 4">
    <name type="scientific">Solanum commersonii</name>
    <name type="common">Commerson's wild potato</name>
    <name type="synonym">Commerson's nightshade</name>
    <dbReference type="NCBI Taxonomy" id="4109"/>
    <lineage>
        <taxon>Eukaryota</taxon>
        <taxon>Viridiplantae</taxon>
        <taxon>Streptophyta</taxon>
        <taxon>Embryophyta</taxon>
        <taxon>Tracheophyta</taxon>
        <taxon>Spermatophyta</taxon>
        <taxon>Magnoliopsida</taxon>
        <taxon>eudicotyledons</taxon>
        <taxon>Gunneridae</taxon>
        <taxon>Pentapetalae</taxon>
        <taxon>asterids</taxon>
        <taxon>lamiids</taxon>
        <taxon>Solanales</taxon>
        <taxon>Solanaceae</taxon>
        <taxon>Solanoideae</taxon>
        <taxon>Solaneae</taxon>
        <taxon>Solanum</taxon>
    </lineage>
</organism>
<dbReference type="EMBL" id="JACXVP010000008">
    <property type="protein sequence ID" value="KAG5590684.1"/>
    <property type="molecule type" value="Genomic_DNA"/>
</dbReference>
<dbReference type="GO" id="GO:0016579">
    <property type="term" value="P:protein deubiquitination"/>
    <property type="evidence" value="ECO:0007669"/>
    <property type="project" value="InterPro"/>
</dbReference>
<feature type="compositionally biased region" description="Polar residues" evidence="1">
    <location>
        <begin position="191"/>
        <end position="209"/>
    </location>
</feature>
<evidence type="ECO:0000259" key="2">
    <source>
        <dbReference type="PROSITE" id="PS50235"/>
    </source>
</evidence>
<dbReference type="InterPro" id="IPR050164">
    <property type="entry name" value="Peptidase_C19"/>
</dbReference>
<gene>
    <name evidence="3" type="ORF">H5410_041198</name>
</gene>
<dbReference type="AlphaFoldDB" id="A0A9J5XTU1"/>
<feature type="domain" description="USP" evidence="2">
    <location>
        <begin position="1"/>
        <end position="61"/>
    </location>
</feature>
<protein>
    <recommendedName>
        <fullName evidence="2">USP domain-containing protein</fullName>
    </recommendedName>
</protein>
<dbReference type="GO" id="GO:0005634">
    <property type="term" value="C:nucleus"/>
    <property type="evidence" value="ECO:0007669"/>
    <property type="project" value="TreeGrafter"/>
</dbReference>
<feature type="region of interest" description="Disordered" evidence="1">
    <location>
        <begin position="185"/>
        <end position="209"/>
    </location>
</feature>
<dbReference type="GO" id="GO:0004843">
    <property type="term" value="F:cysteine-type deubiquitinase activity"/>
    <property type="evidence" value="ECO:0007669"/>
    <property type="project" value="InterPro"/>
</dbReference>
<comment type="caution">
    <text evidence="3">The sequence shown here is derived from an EMBL/GenBank/DDBJ whole genome shotgun (WGS) entry which is preliminary data.</text>
</comment>
<dbReference type="GO" id="GO:0005829">
    <property type="term" value="C:cytosol"/>
    <property type="evidence" value="ECO:0007669"/>
    <property type="project" value="TreeGrafter"/>
</dbReference>
<dbReference type="InterPro" id="IPR028889">
    <property type="entry name" value="USP"/>
</dbReference>
<sequence length="209" mass="24437">MKYDLNAIIVHYKPSISSGHYYIFIRYTLNEWYKFDDEKVGFVQEDVVLVAEAYIMFYSKRGTPWFSDYIQIHRHFVNFVISKTSLCIPNHAYDVGELNYAAYESSLKPELNKIDDNDSPVNSSSNSIYSRIHVQYIVVVVVELRNLIYCEDQLQDVEIKQACSSIEEFMDALFHDSHESYVKIRKRGSRKINSPSRNDRSLASSRRSC</sequence>
<dbReference type="Pfam" id="PF00443">
    <property type="entry name" value="UCH"/>
    <property type="match status" value="1"/>
</dbReference>
<dbReference type="SUPFAM" id="SSF54001">
    <property type="entry name" value="Cysteine proteinases"/>
    <property type="match status" value="1"/>
</dbReference>
<accession>A0A9J5XTU1</accession>
<dbReference type="Proteomes" id="UP000824120">
    <property type="component" value="Chromosome 8"/>
</dbReference>
<dbReference type="OrthoDB" id="420187at2759"/>
<dbReference type="PANTHER" id="PTHR24006">
    <property type="entry name" value="UBIQUITIN CARBOXYL-TERMINAL HYDROLASE"/>
    <property type="match status" value="1"/>
</dbReference>
<evidence type="ECO:0000313" key="3">
    <source>
        <dbReference type="EMBL" id="KAG5590684.1"/>
    </source>
</evidence>
<dbReference type="InterPro" id="IPR001394">
    <property type="entry name" value="Peptidase_C19_UCH"/>
</dbReference>
<keyword evidence="4" id="KW-1185">Reference proteome</keyword>